<evidence type="ECO:0000313" key="2">
    <source>
        <dbReference type="Proteomes" id="UP000244334"/>
    </source>
</evidence>
<dbReference type="EMBL" id="LJAM02000337">
    <property type="protein sequence ID" value="RAP70478.1"/>
    <property type="molecule type" value="Genomic_DNA"/>
</dbReference>
<name>A0A328TJ35_9GAMM</name>
<accession>A0A328TJ35</accession>
<gene>
    <name evidence="1" type="ORF">ACZ87_02717</name>
</gene>
<comment type="caution">
    <text evidence="1">The sequence shown here is derived from an EMBL/GenBank/DDBJ whole genome shotgun (WGS) entry which is preliminary data.</text>
</comment>
<dbReference type="Proteomes" id="UP000244334">
    <property type="component" value="Unassembled WGS sequence"/>
</dbReference>
<organism evidence="1 2">
    <name type="scientific">Candidatus Erwinia dacicola</name>
    <dbReference type="NCBI Taxonomy" id="252393"/>
    <lineage>
        <taxon>Bacteria</taxon>
        <taxon>Pseudomonadati</taxon>
        <taxon>Pseudomonadota</taxon>
        <taxon>Gammaproteobacteria</taxon>
        <taxon>Enterobacterales</taxon>
        <taxon>Erwiniaceae</taxon>
        <taxon>Erwinia</taxon>
    </lineage>
</organism>
<dbReference type="AlphaFoldDB" id="A0A328TJ35"/>
<dbReference type="PANTHER" id="PTHR36699">
    <property type="entry name" value="LD-TRANSPEPTIDASE"/>
    <property type="match status" value="1"/>
</dbReference>
<protein>
    <submittedName>
        <fullName evidence="1">L,D-transpeptidase</fullName>
    </submittedName>
</protein>
<proteinExistence type="predicted"/>
<evidence type="ECO:0000313" key="1">
    <source>
        <dbReference type="EMBL" id="RAP70478.1"/>
    </source>
</evidence>
<dbReference type="PANTHER" id="PTHR36699:SF1">
    <property type="entry name" value="L,D-TRANSPEPTIDASE YAFK-RELATED"/>
    <property type="match status" value="1"/>
</dbReference>
<keyword evidence="2" id="KW-1185">Reference proteome</keyword>
<reference evidence="1" key="1">
    <citation type="submission" date="2018-04" db="EMBL/GenBank/DDBJ databases">
        <title>Genomes of the Obligate Erwinia dacicola and Facultative Enterobacter sp. OLF Endosymbionts of the Olive Fruit fly, Bactrocera oleae.</title>
        <authorList>
            <person name="Estes A.M."/>
            <person name="Hearn D.J."/>
            <person name="Agarwal S."/>
            <person name="Pierson E.A."/>
            <person name="Dunning-Hotopp J.C."/>
        </authorList>
    </citation>
    <scope>NUCLEOTIDE SEQUENCE [LARGE SCALE GENOMIC DNA]</scope>
    <source>
        <strain evidence="1">Oroville</strain>
    </source>
</reference>
<sequence>MSIGCYAMTDAYMDEIYHYVEAALCNGQPRVEVSIYPFRMTESNMQRHRYSTCYNFWKQLQPGICAVRADQAAAFCQRQRWQICVEPPDVERPNGT</sequence>